<sequence>MTNLCYCILSLGFSVLSLHVSKVDLISCESLWSRSGWNSHRYFFLPKYHITIRELDTPFLVLTSLCSFGLICPLLYPMSPRANEPFSSIKQGELVWTSIKHRPLAGSICSVAECLQFKILRCLDCPDTSWLSS</sequence>
<keyword evidence="3" id="KW-1185">Reference proteome</keyword>
<dbReference type="EMBL" id="JACASE010000001">
    <property type="protein sequence ID" value="KAF6505997.1"/>
    <property type="molecule type" value="Genomic_DNA"/>
</dbReference>
<protein>
    <recommendedName>
        <fullName evidence="4">Secreted protein</fullName>
    </recommendedName>
</protein>
<dbReference type="Proteomes" id="UP000593571">
    <property type="component" value="Unassembled WGS sequence"/>
</dbReference>
<evidence type="ECO:0000313" key="2">
    <source>
        <dbReference type="EMBL" id="KAF6505997.1"/>
    </source>
</evidence>
<feature type="signal peptide" evidence="1">
    <location>
        <begin position="1"/>
        <end position="25"/>
    </location>
</feature>
<comment type="caution">
    <text evidence="2">The sequence shown here is derived from an EMBL/GenBank/DDBJ whole genome shotgun (WGS) entry which is preliminary data.</text>
</comment>
<feature type="chain" id="PRO_5029896942" description="Secreted protein" evidence="1">
    <location>
        <begin position="26"/>
        <end position="133"/>
    </location>
</feature>
<evidence type="ECO:0000256" key="1">
    <source>
        <dbReference type="SAM" id="SignalP"/>
    </source>
</evidence>
<reference evidence="2 3" key="1">
    <citation type="journal article" date="2020" name="Nature">
        <title>Six reference-quality genomes reveal evolution of bat adaptations.</title>
        <authorList>
            <person name="Jebb D."/>
            <person name="Huang Z."/>
            <person name="Pippel M."/>
            <person name="Hughes G.M."/>
            <person name="Lavrichenko K."/>
            <person name="Devanna P."/>
            <person name="Winkler S."/>
            <person name="Jermiin L.S."/>
            <person name="Skirmuntt E.C."/>
            <person name="Katzourakis A."/>
            <person name="Burkitt-Gray L."/>
            <person name="Ray D.A."/>
            <person name="Sullivan K.A.M."/>
            <person name="Roscito J.G."/>
            <person name="Kirilenko B.M."/>
            <person name="Davalos L.M."/>
            <person name="Corthals A.P."/>
            <person name="Power M.L."/>
            <person name="Jones G."/>
            <person name="Ransome R.D."/>
            <person name="Dechmann D.K.N."/>
            <person name="Locatelli A.G."/>
            <person name="Puechmaille S.J."/>
            <person name="Fedrigo O."/>
            <person name="Jarvis E.D."/>
            <person name="Hiller M."/>
            <person name="Vernes S.C."/>
            <person name="Myers E.W."/>
            <person name="Teeling E.C."/>
        </authorList>
    </citation>
    <scope>NUCLEOTIDE SEQUENCE [LARGE SCALE GENOMIC DNA]</scope>
    <source>
        <strain evidence="2">MRouAeg1</strain>
        <tissue evidence="2">Muscle</tissue>
    </source>
</reference>
<keyword evidence="1" id="KW-0732">Signal</keyword>
<organism evidence="2 3">
    <name type="scientific">Rousettus aegyptiacus</name>
    <name type="common">Egyptian fruit bat</name>
    <name type="synonym">Pteropus aegyptiacus</name>
    <dbReference type="NCBI Taxonomy" id="9407"/>
    <lineage>
        <taxon>Eukaryota</taxon>
        <taxon>Metazoa</taxon>
        <taxon>Chordata</taxon>
        <taxon>Craniata</taxon>
        <taxon>Vertebrata</taxon>
        <taxon>Euteleostomi</taxon>
        <taxon>Mammalia</taxon>
        <taxon>Eutheria</taxon>
        <taxon>Laurasiatheria</taxon>
        <taxon>Chiroptera</taxon>
        <taxon>Yinpterochiroptera</taxon>
        <taxon>Pteropodoidea</taxon>
        <taxon>Pteropodidae</taxon>
        <taxon>Rousettinae</taxon>
        <taxon>Rousettus</taxon>
    </lineage>
</organism>
<accession>A0A7J8KAV9</accession>
<dbReference type="AlphaFoldDB" id="A0A7J8KAV9"/>
<name>A0A7J8KAV9_ROUAE</name>
<evidence type="ECO:0000313" key="3">
    <source>
        <dbReference type="Proteomes" id="UP000593571"/>
    </source>
</evidence>
<gene>
    <name evidence="2" type="ORF">HJG63_007862</name>
</gene>
<evidence type="ECO:0008006" key="4">
    <source>
        <dbReference type="Google" id="ProtNLM"/>
    </source>
</evidence>
<proteinExistence type="predicted"/>